<keyword evidence="6 13" id="KW-0479">Metal-binding</keyword>
<comment type="cofactor">
    <cofactor evidence="1 13">
        <name>heme</name>
        <dbReference type="ChEBI" id="CHEBI:30413"/>
    </cofactor>
</comment>
<keyword evidence="14" id="KW-0472">Membrane</keyword>
<comment type="similarity">
    <text evidence="4">Belongs to the cytochrome P450 family.</text>
</comment>
<dbReference type="GO" id="GO:0005506">
    <property type="term" value="F:iron ion binding"/>
    <property type="evidence" value="ECO:0007669"/>
    <property type="project" value="InterPro"/>
</dbReference>
<evidence type="ECO:0000256" key="9">
    <source>
        <dbReference type="ARBA" id="ARBA00023033"/>
    </source>
</evidence>
<accession>A0A084QS81</accession>
<dbReference type="PANTHER" id="PTHR24305:SF168">
    <property type="entry name" value="P450, PUTATIVE (EUROFUNG)-RELATED"/>
    <property type="match status" value="1"/>
</dbReference>
<dbReference type="SUPFAM" id="SSF48264">
    <property type="entry name" value="Cytochrome P450"/>
    <property type="match status" value="1"/>
</dbReference>
<evidence type="ECO:0000313" key="16">
    <source>
        <dbReference type="Proteomes" id="UP000028524"/>
    </source>
</evidence>
<keyword evidence="14" id="KW-1133">Transmembrane helix</keyword>
<dbReference type="Pfam" id="PF00067">
    <property type="entry name" value="p450"/>
    <property type="match status" value="1"/>
</dbReference>
<evidence type="ECO:0000256" key="10">
    <source>
        <dbReference type="ARBA" id="ARBA00067672"/>
    </source>
</evidence>
<dbReference type="InterPro" id="IPR001128">
    <property type="entry name" value="Cyt_P450"/>
</dbReference>
<protein>
    <recommendedName>
        <fullName evidence="11">Cytochrome P450 monooxygenase ABA1</fullName>
    </recommendedName>
    <alternativeName>
        <fullName evidence="12">Abscisic acid biosynthesis protein 1</fullName>
    </alternativeName>
    <alternativeName>
        <fullName evidence="10">Cytochrome P450 monooxygenase aba1</fullName>
    </alternativeName>
</protein>
<dbReference type="Proteomes" id="UP000028524">
    <property type="component" value="Unassembled WGS sequence"/>
</dbReference>
<keyword evidence="14" id="KW-0812">Transmembrane</keyword>
<dbReference type="PRINTS" id="PR00385">
    <property type="entry name" value="P450"/>
</dbReference>
<dbReference type="FunFam" id="1.10.630.10:FF:000076">
    <property type="entry name" value="Cytochrome P450 monooxygenase"/>
    <property type="match status" value="1"/>
</dbReference>
<proteinExistence type="inferred from homology"/>
<feature type="transmembrane region" description="Helical" evidence="14">
    <location>
        <begin position="18"/>
        <end position="39"/>
    </location>
</feature>
<dbReference type="STRING" id="1283841.A0A084QS81"/>
<dbReference type="OMA" id="ITLVMAN"/>
<keyword evidence="16" id="KW-1185">Reference proteome</keyword>
<keyword evidence="8" id="KW-0843">Virulence</keyword>
<gene>
    <name evidence="15" type="ORF">S40285_06834</name>
</gene>
<dbReference type="GO" id="GO:0016705">
    <property type="term" value="F:oxidoreductase activity, acting on paired donors, with incorporation or reduction of molecular oxygen"/>
    <property type="evidence" value="ECO:0007669"/>
    <property type="project" value="InterPro"/>
</dbReference>
<evidence type="ECO:0000256" key="6">
    <source>
        <dbReference type="ARBA" id="ARBA00022723"/>
    </source>
</evidence>
<evidence type="ECO:0000256" key="14">
    <source>
        <dbReference type="SAM" id="Phobius"/>
    </source>
</evidence>
<name>A0A084QS81_STAC4</name>
<dbReference type="InterPro" id="IPR002401">
    <property type="entry name" value="Cyt_P450_E_grp-I"/>
</dbReference>
<evidence type="ECO:0000256" key="2">
    <source>
        <dbReference type="ARBA" id="ARBA00004685"/>
    </source>
</evidence>
<evidence type="ECO:0000256" key="7">
    <source>
        <dbReference type="ARBA" id="ARBA00023004"/>
    </source>
</evidence>
<dbReference type="PANTHER" id="PTHR24305">
    <property type="entry name" value="CYTOCHROME P450"/>
    <property type="match status" value="1"/>
</dbReference>
<dbReference type="GO" id="GO:0020037">
    <property type="term" value="F:heme binding"/>
    <property type="evidence" value="ECO:0007669"/>
    <property type="project" value="InterPro"/>
</dbReference>
<evidence type="ECO:0000256" key="11">
    <source>
        <dbReference type="ARBA" id="ARBA00068222"/>
    </source>
</evidence>
<evidence type="ECO:0000256" key="8">
    <source>
        <dbReference type="ARBA" id="ARBA00023026"/>
    </source>
</evidence>
<evidence type="ECO:0000256" key="1">
    <source>
        <dbReference type="ARBA" id="ARBA00001971"/>
    </source>
</evidence>
<evidence type="ECO:0000256" key="3">
    <source>
        <dbReference type="ARBA" id="ARBA00004972"/>
    </source>
</evidence>
<reference evidence="15 16" key="1">
    <citation type="journal article" date="2014" name="BMC Genomics">
        <title>Comparative genome sequencing reveals chemotype-specific gene clusters in the toxigenic black mold Stachybotrys.</title>
        <authorList>
            <person name="Semeiks J."/>
            <person name="Borek D."/>
            <person name="Otwinowski Z."/>
            <person name="Grishin N.V."/>
        </authorList>
    </citation>
    <scope>NUCLEOTIDE SEQUENCE [LARGE SCALE GENOMIC DNA]</scope>
    <source>
        <strain evidence="15 16">IBT 40285</strain>
    </source>
</reference>
<dbReference type="EMBL" id="KL660354">
    <property type="protein sequence ID" value="KFA66816.1"/>
    <property type="molecule type" value="Genomic_DNA"/>
</dbReference>
<organism evidence="15 16">
    <name type="scientific">Stachybotrys chlorohalonatus (strain IBT 40285)</name>
    <dbReference type="NCBI Taxonomy" id="1283841"/>
    <lineage>
        <taxon>Eukaryota</taxon>
        <taxon>Fungi</taxon>
        <taxon>Dikarya</taxon>
        <taxon>Ascomycota</taxon>
        <taxon>Pezizomycotina</taxon>
        <taxon>Sordariomycetes</taxon>
        <taxon>Hypocreomycetidae</taxon>
        <taxon>Hypocreales</taxon>
        <taxon>Stachybotryaceae</taxon>
        <taxon>Stachybotrys</taxon>
    </lineage>
</organism>
<evidence type="ECO:0000256" key="12">
    <source>
        <dbReference type="ARBA" id="ARBA00079990"/>
    </source>
</evidence>
<dbReference type="InterPro" id="IPR050121">
    <property type="entry name" value="Cytochrome_P450_monoxygenase"/>
</dbReference>
<evidence type="ECO:0000313" key="15">
    <source>
        <dbReference type="EMBL" id="KFA66816.1"/>
    </source>
</evidence>
<dbReference type="GO" id="GO:0004497">
    <property type="term" value="F:monooxygenase activity"/>
    <property type="evidence" value="ECO:0007669"/>
    <property type="project" value="UniProtKB-KW"/>
</dbReference>
<evidence type="ECO:0000256" key="13">
    <source>
        <dbReference type="PIRSR" id="PIRSR602401-1"/>
    </source>
</evidence>
<feature type="binding site" description="axial binding residue" evidence="13">
    <location>
        <position position="458"/>
    </location>
    <ligand>
        <name>heme</name>
        <dbReference type="ChEBI" id="CHEBI:30413"/>
    </ligand>
    <ligandPart>
        <name>Fe</name>
        <dbReference type="ChEBI" id="CHEBI:18248"/>
    </ligandPart>
</feature>
<dbReference type="CDD" id="cd11060">
    <property type="entry name" value="CYP57A1-like"/>
    <property type="match status" value="1"/>
</dbReference>
<dbReference type="HOGENOM" id="CLU_001570_14_0_1"/>
<evidence type="ECO:0000256" key="4">
    <source>
        <dbReference type="ARBA" id="ARBA00010617"/>
    </source>
</evidence>
<dbReference type="AlphaFoldDB" id="A0A084QS81"/>
<comment type="pathway">
    <text evidence="3">Hormone biosynthesis.</text>
</comment>
<dbReference type="PRINTS" id="PR00463">
    <property type="entry name" value="EP450I"/>
</dbReference>
<keyword evidence="7 13" id="KW-0408">Iron</keyword>
<dbReference type="Gene3D" id="1.10.630.10">
    <property type="entry name" value="Cytochrome P450"/>
    <property type="match status" value="1"/>
</dbReference>
<sequence length="514" mass="57667">MAIAQFSNMEALGLPANVVGLAATAAGALLTGLTLAYVVHLFNQWYRLSHVPGPFWAAFSQYWMAREAMKGWQPSSLKAANEKYGPLIRVGPNDVVTSDPEVLRRINSVRSAYDRGPWYDSMRFDGERDSIVSMRGAAHGILRYKMSMGYSGKENESIETTMDLHVAKLIRLIETKYISTSQDYRPMDFAQKMQYFALDVISDLAFSRAFGYLEKDEDLHDYIKITRSYIPVMVIFANIPALARTMQSRIFRRLLPKDTDELGFGAFMGIVKKVVAERFSPQETSPLDMLGSFIRHGLTQEEASSEALVQVLAGSDTSATTLRIVLLNLLSNPPIYLKLRKEIDDGIKSGNISSPITNAEARELPYLQAIIKEGLRIRPAASGAFFKAVPPGGDTIDGKFLPEGTQVGSSSFAIHHSKEIFGEDAETFNPERWLVDNGRLSKMNSTTELIFHSGKWQCLGKPVALMEFNKIFVELLRRYDFAIVNAENPLKIRNAGIWVIEDFWVRITRRVDPL</sequence>
<dbReference type="OrthoDB" id="1470350at2759"/>
<dbReference type="InParanoid" id="A0A084QS81"/>
<keyword evidence="9" id="KW-0503">Monooxygenase</keyword>
<evidence type="ECO:0000256" key="5">
    <source>
        <dbReference type="ARBA" id="ARBA00022617"/>
    </source>
</evidence>
<keyword evidence="5 13" id="KW-0349">Heme</keyword>
<dbReference type="InterPro" id="IPR036396">
    <property type="entry name" value="Cyt_P450_sf"/>
</dbReference>
<keyword evidence="9" id="KW-0560">Oxidoreductase</keyword>
<comment type="pathway">
    <text evidence="2">Mycotoxin biosynthesis.</text>
</comment>